<feature type="domain" description="GHMP kinase C-terminal" evidence="14">
    <location>
        <begin position="294"/>
        <end position="367"/>
    </location>
</feature>
<comment type="function">
    <text evidence="11">Catalyzes the transfer of the gamma-phosphate of ATP to D-galactose to form alpha-D-galactose-1-phosphate (Gal-1-P).</text>
</comment>
<evidence type="ECO:0000256" key="12">
    <source>
        <dbReference type="NCBIfam" id="TIGR00131"/>
    </source>
</evidence>
<dbReference type="PROSITE" id="PS00106">
    <property type="entry name" value="GALACTOKINASE"/>
    <property type="match status" value="1"/>
</dbReference>
<dbReference type="Gene3D" id="3.30.70.890">
    <property type="entry name" value="GHMP kinase, C-terminal domain"/>
    <property type="match status" value="1"/>
</dbReference>
<dbReference type="InterPro" id="IPR013750">
    <property type="entry name" value="GHMP_kinase_C_dom"/>
</dbReference>
<dbReference type="InterPro" id="IPR006203">
    <property type="entry name" value="GHMP_knse_ATP-bd_CS"/>
</dbReference>
<feature type="binding site" evidence="11">
    <location>
        <position position="69"/>
    </location>
    <ligand>
        <name>ATP</name>
        <dbReference type="ChEBI" id="CHEBI:30616"/>
    </ligand>
</feature>
<keyword evidence="9 11" id="KW-0299">Galactose metabolism</keyword>
<keyword evidence="3 11" id="KW-0808">Transferase</keyword>
<dbReference type="PANTHER" id="PTHR10457:SF7">
    <property type="entry name" value="GALACTOKINASE-RELATED"/>
    <property type="match status" value="1"/>
</dbReference>
<sequence>MTGPAERVETEFAETFGGKPEGRWWAPGRVNLIGEHTDYNDGFVLPLALEQGVAAAARPVDRPVLRVRSVQQEGTVELALAEIAPDTVSGWSAYVAGVAWALREAGHDVPGLEVVVDGDIPAGAGLSSSAALECAVAVAWNDLAGLDLSRDDLAAAAQRAENDVVGAPTGGMDQMASLHGRSGHAVFLDMRSLRAEQVPFDPPAAGLTLLVIDTRAPHAHVDGEYAERRRSCTQAAEILGVPALRDVSLDGLDDALARLGDGAEGDLLRMRVRHVVTENARVLDVVGALRSGDDPRVIGPALTASHASMRDDFEITVPEVDTAVAAALEAGAHGARMTGGGFGGCVLALVEADAVEAVLRAVEAAYEKAGFRAPSTFVATASDGARKL</sequence>
<keyword evidence="2 11" id="KW-0963">Cytoplasm</keyword>
<comment type="subcellular location">
    <subcellularLocation>
        <location evidence="11">Cytoplasm</location>
    </subcellularLocation>
</comment>
<evidence type="ECO:0000256" key="11">
    <source>
        <dbReference type="HAMAP-Rule" id="MF_00246"/>
    </source>
</evidence>
<dbReference type="PROSITE" id="PS00627">
    <property type="entry name" value="GHMP_KINASES_ATP"/>
    <property type="match status" value="1"/>
</dbReference>
<dbReference type="Proteomes" id="UP001183202">
    <property type="component" value="Unassembled WGS sequence"/>
</dbReference>
<evidence type="ECO:0000313" key="16">
    <source>
        <dbReference type="EMBL" id="MDT0352019.1"/>
    </source>
</evidence>
<dbReference type="InterPro" id="IPR000705">
    <property type="entry name" value="Galactokinase"/>
</dbReference>
<evidence type="ECO:0000259" key="13">
    <source>
        <dbReference type="Pfam" id="PF00288"/>
    </source>
</evidence>
<dbReference type="HAMAP" id="MF_00246">
    <property type="entry name" value="Galactokinase"/>
    <property type="match status" value="1"/>
</dbReference>
<feature type="binding site" evidence="11">
    <location>
        <position position="161"/>
    </location>
    <ligand>
        <name>Mg(2+)</name>
        <dbReference type="ChEBI" id="CHEBI:18420"/>
    </ligand>
</feature>
<dbReference type="PIRSF" id="PIRSF000530">
    <property type="entry name" value="Galactokinase"/>
    <property type="match status" value="1"/>
</dbReference>
<dbReference type="PANTHER" id="PTHR10457">
    <property type="entry name" value="MEVALONATE KINASE/GALACTOKINASE"/>
    <property type="match status" value="1"/>
</dbReference>
<evidence type="ECO:0000256" key="2">
    <source>
        <dbReference type="ARBA" id="ARBA00022490"/>
    </source>
</evidence>
<dbReference type="InterPro" id="IPR019741">
    <property type="entry name" value="Galactokinase_CS"/>
</dbReference>
<reference evidence="17" key="1">
    <citation type="submission" date="2023-07" db="EMBL/GenBank/DDBJ databases">
        <title>30 novel species of actinomycetes from the DSMZ collection.</title>
        <authorList>
            <person name="Nouioui I."/>
        </authorList>
    </citation>
    <scope>NUCLEOTIDE SEQUENCE [LARGE SCALE GENOMIC DNA]</scope>
    <source>
        <strain evidence="17">DSM 45834</strain>
    </source>
</reference>
<name>A0ABU2NFK3_9PSEU</name>
<dbReference type="NCBIfam" id="TIGR00131">
    <property type="entry name" value="gal_kin"/>
    <property type="match status" value="1"/>
</dbReference>
<keyword evidence="5 11" id="KW-0547">Nucleotide-binding</keyword>
<evidence type="ECO:0000256" key="8">
    <source>
        <dbReference type="ARBA" id="ARBA00022842"/>
    </source>
</evidence>
<dbReference type="Pfam" id="PF08544">
    <property type="entry name" value="GHMP_kinases_C"/>
    <property type="match status" value="1"/>
</dbReference>
<feature type="binding site" evidence="11">
    <location>
        <begin position="35"/>
        <end position="38"/>
    </location>
    <ligand>
        <name>substrate</name>
    </ligand>
</feature>
<evidence type="ECO:0000256" key="6">
    <source>
        <dbReference type="ARBA" id="ARBA00022777"/>
    </source>
</evidence>
<feature type="binding site" evidence="11">
    <location>
        <begin position="123"/>
        <end position="129"/>
    </location>
    <ligand>
        <name>ATP</name>
        <dbReference type="ChEBI" id="CHEBI:30616"/>
    </ligand>
</feature>
<dbReference type="RefSeq" id="WP_311558527.1">
    <property type="nucleotide sequence ID" value="NZ_JAVREJ010000016.1"/>
</dbReference>
<feature type="active site" description="Proton acceptor" evidence="11">
    <location>
        <position position="173"/>
    </location>
</feature>
<dbReference type="PRINTS" id="PR00473">
    <property type="entry name" value="GALCTOKINASE"/>
</dbReference>
<organism evidence="16 17">
    <name type="scientific">Pseudonocardia charpentierae</name>
    <dbReference type="NCBI Taxonomy" id="3075545"/>
    <lineage>
        <taxon>Bacteria</taxon>
        <taxon>Bacillati</taxon>
        <taxon>Actinomycetota</taxon>
        <taxon>Actinomycetes</taxon>
        <taxon>Pseudonocardiales</taxon>
        <taxon>Pseudonocardiaceae</taxon>
        <taxon>Pseudonocardia</taxon>
    </lineage>
</organism>
<protein>
    <recommendedName>
        <fullName evidence="11 12">Galactokinase</fullName>
        <ecNumber evidence="11 12">2.7.1.6</ecNumber>
    </recommendedName>
    <alternativeName>
        <fullName evidence="11">Galactose kinase</fullName>
    </alternativeName>
</protein>
<keyword evidence="6 11" id="KW-0418">Kinase</keyword>
<feature type="domain" description="GHMP kinase N-terminal" evidence="13">
    <location>
        <begin position="94"/>
        <end position="180"/>
    </location>
</feature>
<evidence type="ECO:0000256" key="5">
    <source>
        <dbReference type="ARBA" id="ARBA00022741"/>
    </source>
</evidence>
<evidence type="ECO:0000313" key="17">
    <source>
        <dbReference type="Proteomes" id="UP001183202"/>
    </source>
</evidence>
<comment type="caution">
    <text evidence="16">The sequence shown here is derived from an EMBL/GenBank/DDBJ whole genome shotgun (WGS) entry which is preliminary data.</text>
</comment>
<dbReference type="Pfam" id="PF00288">
    <property type="entry name" value="GHMP_kinases_N"/>
    <property type="match status" value="1"/>
</dbReference>
<keyword evidence="17" id="KW-1185">Reference proteome</keyword>
<dbReference type="PRINTS" id="PR00959">
    <property type="entry name" value="MEVGALKINASE"/>
</dbReference>
<evidence type="ECO:0000256" key="1">
    <source>
        <dbReference type="ARBA" id="ARBA00006566"/>
    </source>
</evidence>
<evidence type="ECO:0000256" key="10">
    <source>
        <dbReference type="ARBA" id="ARBA00023277"/>
    </source>
</evidence>
<evidence type="ECO:0000256" key="4">
    <source>
        <dbReference type="ARBA" id="ARBA00022723"/>
    </source>
</evidence>
<keyword evidence="7 11" id="KW-0067">ATP-binding</keyword>
<dbReference type="SUPFAM" id="SSF54211">
    <property type="entry name" value="Ribosomal protein S5 domain 2-like"/>
    <property type="match status" value="1"/>
</dbReference>
<dbReference type="EMBL" id="JAVREJ010000016">
    <property type="protein sequence ID" value="MDT0352019.1"/>
    <property type="molecule type" value="Genomic_DNA"/>
</dbReference>
<feature type="site" description="Transition state stabilizer" evidence="11">
    <location>
        <position position="29"/>
    </location>
</feature>
<dbReference type="InterPro" id="IPR019539">
    <property type="entry name" value="GalKase_N"/>
</dbReference>
<dbReference type="InterPro" id="IPR036554">
    <property type="entry name" value="GHMP_kinase_C_sf"/>
</dbReference>
<comment type="pathway">
    <text evidence="11">Carbohydrate metabolism; galactose metabolism.</text>
</comment>
<proteinExistence type="inferred from homology"/>
<dbReference type="Pfam" id="PF10509">
    <property type="entry name" value="GalKase_gal_bdg"/>
    <property type="match status" value="1"/>
</dbReference>
<dbReference type="EC" id="2.7.1.6" evidence="11 12"/>
<gene>
    <name evidence="11 16" type="primary">galK</name>
    <name evidence="16" type="ORF">RM445_21040</name>
</gene>
<comment type="similarity">
    <text evidence="1 11">Belongs to the GHMP kinase family. GalK subfamily.</text>
</comment>
<feature type="binding site" evidence="11">
    <location>
        <position position="225"/>
    </location>
    <ligand>
        <name>substrate</name>
    </ligand>
</feature>
<keyword evidence="4 11" id="KW-0479">Metal-binding</keyword>
<feature type="binding site" evidence="11">
    <location>
        <position position="129"/>
    </location>
    <ligand>
        <name>Mg(2+)</name>
        <dbReference type="ChEBI" id="CHEBI:18420"/>
    </ligand>
</feature>
<dbReference type="InterPro" id="IPR020568">
    <property type="entry name" value="Ribosomal_Su5_D2-typ_SF"/>
</dbReference>
<evidence type="ECO:0000256" key="7">
    <source>
        <dbReference type="ARBA" id="ARBA00022840"/>
    </source>
</evidence>
<dbReference type="Gene3D" id="3.30.230.10">
    <property type="match status" value="1"/>
</dbReference>
<dbReference type="GO" id="GO:0004335">
    <property type="term" value="F:galactokinase activity"/>
    <property type="evidence" value="ECO:0007669"/>
    <property type="project" value="UniProtKB-EC"/>
</dbReference>
<comment type="catalytic activity">
    <reaction evidence="11">
        <text>alpha-D-galactose + ATP = alpha-D-galactose 1-phosphate + ADP + H(+)</text>
        <dbReference type="Rhea" id="RHEA:13553"/>
        <dbReference type="ChEBI" id="CHEBI:15378"/>
        <dbReference type="ChEBI" id="CHEBI:28061"/>
        <dbReference type="ChEBI" id="CHEBI:30616"/>
        <dbReference type="ChEBI" id="CHEBI:58336"/>
        <dbReference type="ChEBI" id="CHEBI:456216"/>
        <dbReference type="EC" id="2.7.1.6"/>
    </reaction>
</comment>
<keyword evidence="10 11" id="KW-0119">Carbohydrate metabolism</keyword>
<dbReference type="InterPro" id="IPR006204">
    <property type="entry name" value="GHMP_kinase_N_dom"/>
</dbReference>
<keyword evidence="8 11" id="KW-0460">Magnesium</keyword>
<feature type="domain" description="Galactokinase N-terminal" evidence="15">
    <location>
        <begin position="11"/>
        <end position="59"/>
    </location>
</feature>
<evidence type="ECO:0000256" key="3">
    <source>
        <dbReference type="ARBA" id="ARBA00022679"/>
    </source>
</evidence>
<evidence type="ECO:0000259" key="15">
    <source>
        <dbReference type="Pfam" id="PF10509"/>
    </source>
</evidence>
<evidence type="ECO:0000256" key="9">
    <source>
        <dbReference type="ARBA" id="ARBA00023144"/>
    </source>
</evidence>
<dbReference type="InterPro" id="IPR022963">
    <property type="entry name" value="Galactokinase_bac"/>
</dbReference>
<dbReference type="InterPro" id="IPR014721">
    <property type="entry name" value="Ribsml_uS5_D2-typ_fold_subgr"/>
</dbReference>
<evidence type="ECO:0000259" key="14">
    <source>
        <dbReference type="Pfam" id="PF08544"/>
    </source>
</evidence>
<dbReference type="SUPFAM" id="SSF55060">
    <property type="entry name" value="GHMP Kinase, C-terminal domain"/>
    <property type="match status" value="1"/>
</dbReference>
<dbReference type="InterPro" id="IPR006206">
    <property type="entry name" value="Mevalonate/galactokinase"/>
</dbReference>
<accession>A0ABU2NFK3</accession>